<accession>A0A317FHC8</accession>
<dbReference type="GO" id="GO:0030288">
    <property type="term" value="C:outer membrane-bounded periplasmic space"/>
    <property type="evidence" value="ECO:0007669"/>
    <property type="project" value="UniProtKB-ARBA"/>
</dbReference>
<organism evidence="6 7">
    <name type="scientific">Falsiroseomonas bella</name>
    <dbReference type="NCBI Taxonomy" id="2184016"/>
    <lineage>
        <taxon>Bacteria</taxon>
        <taxon>Pseudomonadati</taxon>
        <taxon>Pseudomonadota</taxon>
        <taxon>Alphaproteobacteria</taxon>
        <taxon>Acetobacterales</taxon>
        <taxon>Roseomonadaceae</taxon>
        <taxon>Falsiroseomonas</taxon>
    </lineage>
</organism>
<reference evidence="7" key="1">
    <citation type="submission" date="2018-05" db="EMBL/GenBank/DDBJ databases">
        <authorList>
            <person name="Du Z."/>
            <person name="Wang X."/>
        </authorList>
    </citation>
    <scope>NUCLEOTIDE SEQUENCE [LARGE SCALE GENOMIC DNA]</scope>
    <source>
        <strain evidence="7">CQN31</strain>
    </source>
</reference>
<gene>
    <name evidence="6" type="ORF">DFH01_04090</name>
</gene>
<evidence type="ECO:0000259" key="5">
    <source>
        <dbReference type="Pfam" id="PF00496"/>
    </source>
</evidence>
<dbReference type="Gene3D" id="3.40.190.10">
    <property type="entry name" value="Periplasmic binding protein-like II"/>
    <property type="match status" value="1"/>
</dbReference>
<dbReference type="InterPro" id="IPR030678">
    <property type="entry name" value="Peptide/Ni-bd"/>
</dbReference>
<dbReference type="PIRSF" id="PIRSF002741">
    <property type="entry name" value="MppA"/>
    <property type="match status" value="1"/>
</dbReference>
<evidence type="ECO:0000313" key="7">
    <source>
        <dbReference type="Proteomes" id="UP000245765"/>
    </source>
</evidence>
<dbReference type="GO" id="GO:0015833">
    <property type="term" value="P:peptide transport"/>
    <property type="evidence" value="ECO:0007669"/>
    <property type="project" value="TreeGrafter"/>
</dbReference>
<dbReference type="InterPro" id="IPR000914">
    <property type="entry name" value="SBP_5_dom"/>
</dbReference>
<dbReference type="GO" id="GO:1904680">
    <property type="term" value="F:peptide transmembrane transporter activity"/>
    <property type="evidence" value="ECO:0007669"/>
    <property type="project" value="TreeGrafter"/>
</dbReference>
<comment type="similarity">
    <text evidence="2">Belongs to the bacterial solute-binding protein 5 family.</text>
</comment>
<sequence length="587" mass="63880">MNRISAFLCEGCVVVAATRSAPRRFGPVGKITPCPLDLPPGAAARMIALVQAKGGKPMKRSEFLRAVAATGIAAAGGLPAVARAQSADADTLRAGVKLSPTSMDPHFRLSGEQNLLRALHARLVGMTPDGKPEPGVAESWQPVEDGRAWDFRVRANAKFSDGSPITAEDVAYSIARVPTITGSPGAYHIFVRAITRTEVRDARTIRIHTAEPYPFMVEDMTEVAVLSRSLGPDLKTADFNAKEVKVFSGPYTLEDFRFGEFMAMRRNPHWFGTRPDFERAQLKFISTDSSRVAALLAGDVQAIDELPVADVPRLRRDAALNVTQIAGMRVMYVAMDMDRDASPFLRDSNGQPLTRNPLKDARVRQALSLAINRQAIVDRVMDGTAAVASNLLPEGTPGTSSALGVTPFDPDRARRLLAEAGYPNGFQATIHATNDRYPNDEKVAQAIAQMWSRIGVRTEVITMPNATYFAAASRQTFSIMAAQYGADNVSYAYRALVHTFDRERGLGTANRTRHSSPRADALVAQALTEMDETKRNALLAQAADVAIGEEAIIHMIYHPAYLYAARKPLRVTPYYNGAFLPQAVKKG</sequence>
<dbReference type="Pfam" id="PF00496">
    <property type="entry name" value="SBP_bac_5"/>
    <property type="match status" value="1"/>
</dbReference>
<dbReference type="Gene3D" id="3.10.105.10">
    <property type="entry name" value="Dipeptide-binding Protein, Domain 3"/>
    <property type="match status" value="1"/>
</dbReference>
<dbReference type="EMBL" id="QGNA01000001">
    <property type="protein sequence ID" value="PWS38470.1"/>
    <property type="molecule type" value="Genomic_DNA"/>
</dbReference>
<feature type="domain" description="Solute-binding protein family 5" evidence="5">
    <location>
        <begin position="131"/>
        <end position="488"/>
    </location>
</feature>
<dbReference type="PANTHER" id="PTHR30290">
    <property type="entry name" value="PERIPLASMIC BINDING COMPONENT OF ABC TRANSPORTER"/>
    <property type="match status" value="1"/>
</dbReference>
<dbReference type="CDD" id="cd08498">
    <property type="entry name" value="PBP2_NikA_DppA_OppA_like_2"/>
    <property type="match status" value="1"/>
</dbReference>
<name>A0A317FHC8_9PROT</name>
<evidence type="ECO:0000256" key="2">
    <source>
        <dbReference type="ARBA" id="ARBA00005695"/>
    </source>
</evidence>
<evidence type="ECO:0000313" key="6">
    <source>
        <dbReference type="EMBL" id="PWS38470.1"/>
    </source>
</evidence>
<keyword evidence="3" id="KW-0813">Transport</keyword>
<dbReference type="GO" id="GO:0043190">
    <property type="term" value="C:ATP-binding cassette (ABC) transporter complex"/>
    <property type="evidence" value="ECO:0007669"/>
    <property type="project" value="InterPro"/>
</dbReference>
<keyword evidence="4" id="KW-0732">Signal</keyword>
<dbReference type="SUPFAM" id="SSF53850">
    <property type="entry name" value="Periplasmic binding protein-like II"/>
    <property type="match status" value="1"/>
</dbReference>
<evidence type="ECO:0000256" key="3">
    <source>
        <dbReference type="ARBA" id="ARBA00022448"/>
    </source>
</evidence>
<dbReference type="AlphaFoldDB" id="A0A317FHC8"/>
<keyword evidence="7" id="KW-1185">Reference proteome</keyword>
<proteinExistence type="inferred from homology"/>
<comment type="subcellular location">
    <subcellularLocation>
        <location evidence="1">Periplasm</location>
    </subcellularLocation>
</comment>
<dbReference type="Gene3D" id="3.90.76.10">
    <property type="entry name" value="Dipeptide-binding Protein, Domain 1"/>
    <property type="match status" value="1"/>
</dbReference>
<protein>
    <submittedName>
        <fullName evidence="6">ABC transporter substrate-binding protein</fullName>
    </submittedName>
</protein>
<evidence type="ECO:0000256" key="4">
    <source>
        <dbReference type="ARBA" id="ARBA00022729"/>
    </source>
</evidence>
<evidence type="ECO:0000256" key="1">
    <source>
        <dbReference type="ARBA" id="ARBA00004418"/>
    </source>
</evidence>
<comment type="caution">
    <text evidence="6">The sequence shown here is derived from an EMBL/GenBank/DDBJ whole genome shotgun (WGS) entry which is preliminary data.</text>
</comment>
<dbReference type="PANTHER" id="PTHR30290:SF10">
    <property type="entry name" value="PERIPLASMIC OLIGOPEPTIDE-BINDING PROTEIN-RELATED"/>
    <property type="match status" value="1"/>
</dbReference>
<dbReference type="Proteomes" id="UP000245765">
    <property type="component" value="Unassembled WGS sequence"/>
</dbReference>
<dbReference type="InterPro" id="IPR039424">
    <property type="entry name" value="SBP_5"/>
</dbReference>